<feature type="transmembrane region" description="Helical" evidence="2">
    <location>
        <begin position="253"/>
        <end position="274"/>
    </location>
</feature>
<dbReference type="GO" id="GO:0006654">
    <property type="term" value="P:phosphatidic acid biosynthetic process"/>
    <property type="evidence" value="ECO:0007669"/>
    <property type="project" value="TreeGrafter"/>
</dbReference>
<accession>A0A9W6Z397</accession>
<feature type="compositionally biased region" description="Acidic residues" evidence="1">
    <location>
        <begin position="61"/>
        <end position="79"/>
    </location>
</feature>
<name>A0A9W6Z397_AMBMO</name>
<dbReference type="AlphaFoldDB" id="A0A9W6Z397"/>
<dbReference type="Proteomes" id="UP001165063">
    <property type="component" value="Unassembled WGS sequence"/>
</dbReference>
<organism evidence="3 4">
    <name type="scientific">Ambrosiozyma monospora</name>
    <name type="common">Yeast</name>
    <name type="synonym">Endomycopsis monosporus</name>
    <dbReference type="NCBI Taxonomy" id="43982"/>
    <lineage>
        <taxon>Eukaryota</taxon>
        <taxon>Fungi</taxon>
        <taxon>Dikarya</taxon>
        <taxon>Ascomycota</taxon>
        <taxon>Saccharomycotina</taxon>
        <taxon>Pichiomycetes</taxon>
        <taxon>Pichiales</taxon>
        <taxon>Pichiaceae</taxon>
        <taxon>Ambrosiozyma</taxon>
    </lineage>
</organism>
<gene>
    <name evidence="3" type="ORF">Amon01_000741700</name>
</gene>
<dbReference type="InterPro" id="IPR037997">
    <property type="entry name" value="Dgk1-like"/>
</dbReference>
<evidence type="ECO:0000313" key="4">
    <source>
        <dbReference type="Proteomes" id="UP001165063"/>
    </source>
</evidence>
<dbReference type="PANTHER" id="PTHR31303">
    <property type="entry name" value="CTP-DEPENDENT DIACYLGLYCEROL KINASE 1"/>
    <property type="match status" value="1"/>
</dbReference>
<dbReference type="GO" id="GO:0005789">
    <property type="term" value="C:endoplasmic reticulum membrane"/>
    <property type="evidence" value="ECO:0007669"/>
    <property type="project" value="TreeGrafter"/>
</dbReference>
<reference evidence="3" key="1">
    <citation type="submission" date="2023-04" db="EMBL/GenBank/DDBJ databases">
        <title>Ambrosiozyma monospora NBRC 1965.</title>
        <authorList>
            <person name="Ichikawa N."/>
            <person name="Sato H."/>
            <person name="Tonouchi N."/>
        </authorList>
    </citation>
    <scope>NUCLEOTIDE SEQUENCE</scope>
    <source>
        <strain evidence="3">NBRC 1965</strain>
    </source>
</reference>
<feature type="compositionally biased region" description="Acidic residues" evidence="1">
    <location>
        <begin position="42"/>
        <end position="52"/>
    </location>
</feature>
<keyword evidence="2" id="KW-0472">Membrane</keyword>
<dbReference type="PANTHER" id="PTHR31303:SF1">
    <property type="entry name" value="CTP-DEPENDENT DIACYLGLYCEROL KINASE 1"/>
    <property type="match status" value="1"/>
</dbReference>
<feature type="region of interest" description="Disordered" evidence="1">
    <location>
        <begin position="1"/>
        <end position="79"/>
    </location>
</feature>
<proteinExistence type="predicted"/>
<comment type="caution">
    <text evidence="3">The sequence shown here is derived from an EMBL/GenBank/DDBJ whole genome shotgun (WGS) entry which is preliminary data.</text>
</comment>
<dbReference type="EMBL" id="BSXU01005427">
    <property type="protein sequence ID" value="GMG53535.1"/>
    <property type="molecule type" value="Genomic_DNA"/>
</dbReference>
<dbReference type="OrthoDB" id="5673at2759"/>
<evidence type="ECO:0000256" key="2">
    <source>
        <dbReference type="SAM" id="Phobius"/>
    </source>
</evidence>
<keyword evidence="2" id="KW-1133">Transmembrane helix</keyword>
<dbReference type="GO" id="GO:0004143">
    <property type="term" value="F:ATP-dependent diacylglycerol kinase activity"/>
    <property type="evidence" value="ECO:0007669"/>
    <property type="project" value="InterPro"/>
</dbReference>
<evidence type="ECO:0000313" key="3">
    <source>
        <dbReference type="EMBL" id="GMG53535.1"/>
    </source>
</evidence>
<protein>
    <submittedName>
        <fullName evidence="3">Unnamed protein product</fullName>
    </submittedName>
</protein>
<feature type="compositionally biased region" description="Polar residues" evidence="1">
    <location>
        <begin position="1"/>
        <end position="24"/>
    </location>
</feature>
<keyword evidence="4" id="KW-1185">Reference proteome</keyword>
<evidence type="ECO:0000256" key="1">
    <source>
        <dbReference type="SAM" id="MobiDB-lite"/>
    </source>
</evidence>
<sequence>MAVSQTTGSTGNESFASSRLSPLKNQPHDLSFDDSAINETTYLEENDPDYNIDETTASTTSDEDDDDYTSEVADMESTESLELDDNVENIKPAFNVFASPFFETGSTTNLLLDTHRRFRKFVHKYEIPRKGFHTSIGFITLYLYTLNVQEQSIAKPLSIGLAVVFLFDLVRLNWKAFNGLYCKVVGVLMRESEVDSWNGVIWYLLGLTIVFATQPKDIAVMSTLLLSWSDTTASAIGRKFGHLTPKIARGKSLAGSLAAFMTGVVAAYIFYGYFVPYYPEVNVNSKLAWTPETSHLNLHTLALLCGFVAAVSEGIDLFNWDDNFTIPVLSSIFLNVTFKLAAKA</sequence>
<keyword evidence="2" id="KW-0812">Transmembrane</keyword>